<organism evidence="2 3">
    <name type="scientific">Blautia faecis</name>
    <dbReference type="NCBI Taxonomy" id="871665"/>
    <lineage>
        <taxon>Bacteria</taxon>
        <taxon>Bacillati</taxon>
        <taxon>Bacillota</taxon>
        <taxon>Clostridia</taxon>
        <taxon>Lachnospirales</taxon>
        <taxon>Lachnospiraceae</taxon>
        <taxon>Blautia</taxon>
    </lineage>
</organism>
<protein>
    <recommendedName>
        <fullName evidence="1">Transposase (putative) YhgA-like domain-containing protein</fullName>
    </recommendedName>
</protein>
<reference evidence="2 3" key="1">
    <citation type="journal article" date="2020" name="Cell Host Microbe">
        <title>Functional and Genomic Variation between Human-Derived Isolates of Lachnospiraceae Reveals Inter- and Intra-Species Diversity.</title>
        <authorList>
            <person name="Sorbara M.T."/>
            <person name="Littmann E.R."/>
            <person name="Fontana E."/>
            <person name="Moody T.U."/>
            <person name="Kohout C.E."/>
            <person name="Gjonbalaj M."/>
            <person name="Eaton V."/>
            <person name="Seok R."/>
            <person name="Leiner I.M."/>
            <person name="Pamer E.G."/>
        </authorList>
    </citation>
    <scope>NUCLEOTIDE SEQUENCE [LARGE SCALE GENOMIC DNA]</scope>
    <source>
        <strain evidence="2 3">MSK.17.74</strain>
    </source>
</reference>
<dbReference type="InterPro" id="IPR006842">
    <property type="entry name" value="Transposase_31"/>
</dbReference>
<dbReference type="Proteomes" id="UP001644719">
    <property type="component" value="Unassembled WGS sequence"/>
</dbReference>
<evidence type="ECO:0000313" key="2">
    <source>
        <dbReference type="EMBL" id="NSG85734.1"/>
    </source>
</evidence>
<dbReference type="EMBL" id="JAAITS010000025">
    <property type="protein sequence ID" value="NSG85734.1"/>
    <property type="molecule type" value="Genomic_DNA"/>
</dbReference>
<dbReference type="RefSeq" id="WP_173769820.1">
    <property type="nucleotide sequence ID" value="NZ_JAAITS010000025.1"/>
</dbReference>
<name>A0ABX2H8P1_9FIRM</name>
<comment type="caution">
    <text evidence="2">The sequence shown here is derived from an EMBL/GenBank/DDBJ whole genome shotgun (WGS) entry which is preliminary data.</text>
</comment>
<sequence>MSKTAEKNNIKPDTILKTFWRDNDHFADLFNAALFDGEQVLNPADLMEVDTDVSSMVKFNNHAETVQKVLDVVKKTAYGVDFVIWGLENQSKIHYAMPLRHMIGDSLSYLKEYNEIAARNKAEKGCESSDEFLSNLKRTDRLHPVISLCVYYGEKEWDGPFCLADMLEIPERLKPLVSDYKMNLLQLRKSGSLRFHNADVDTVFDVSRSIYEKDFQKINTVYKEKAIPAELGVVIGAITESQRLINHALQSEKKGGQIYMCGALEELVNEGVQRGRQEGRIEGLQEGILKGQLEGIHANIRTCKTFKISKSDTIKNVAKEFSLSEDEARDYVEKYW</sequence>
<dbReference type="GeneID" id="69513831"/>
<gene>
    <name evidence="2" type="ORF">G5B17_09850</name>
</gene>
<proteinExistence type="predicted"/>
<keyword evidence="3" id="KW-1185">Reference proteome</keyword>
<evidence type="ECO:0000259" key="1">
    <source>
        <dbReference type="Pfam" id="PF04754"/>
    </source>
</evidence>
<feature type="domain" description="Transposase (putative) YhgA-like" evidence="1">
    <location>
        <begin position="124"/>
        <end position="218"/>
    </location>
</feature>
<accession>A0ABX2H8P1</accession>
<evidence type="ECO:0000313" key="3">
    <source>
        <dbReference type="Proteomes" id="UP001644719"/>
    </source>
</evidence>
<dbReference type="Pfam" id="PF04754">
    <property type="entry name" value="Transposase_31"/>
    <property type="match status" value="1"/>
</dbReference>